<dbReference type="RefSeq" id="WP_153496332.1">
    <property type="nucleotide sequence ID" value="NZ_CBCRWP010000006.1"/>
</dbReference>
<dbReference type="EMBL" id="WITJ01000008">
    <property type="protein sequence ID" value="MQW39668.1"/>
    <property type="molecule type" value="Genomic_DNA"/>
</dbReference>
<sequence length="270" mass="30614">MKHKKMIIVVVTMLFILSLILSYDAIKYRAEQREDQKQVPFILIPGTDADGDRFDTFMNDLMKKTGQRGILKINVNTDGTTQCTSSLTKNSSHPFIVISFSDSSENGVVEQAKWTEIAMKKAHQLYSFKSYNALGHSNGGLVWTLFLENEAQTSDSQMQNLITIATPYNYLDENANPYPNRAALIETDQLKQMIRKKSKIPHHLRMFSIAGNDENDSDGVVPLTSALASRKIYKNEVGSYTEKIFDGSDAQHNQLTENQEVIDYIFHTLY</sequence>
<organism evidence="1 2">
    <name type="scientific">Lactococcus hircilactis</name>
    <dbReference type="NCBI Taxonomy" id="1494462"/>
    <lineage>
        <taxon>Bacteria</taxon>
        <taxon>Bacillati</taxon>
        <taxon>Bacillota</taxon>
        <taxon>Bacilli</taxon>
        <taxon>Lactobacillales</taxon>
        <taxon>Streptococcaceae</taxon>
        <taxon>Lactococcus</taxon>
    </lineage>
</organism>
<dbReference type="Gene3D" id="3.40.50.1820">
    <property type="entry name" value="alpha/beta hydrolase"/>
    <property type="match status" value="1"/>
</dbReference>
<evidence type="ECO:0000313" key="2">
    <source>
        <dbReference type="Proteomes" id="UP000439550"/>
    </source>
</evidence>
<dbReference type="InterPro" id="IPR029058">
    <property type="entry name" value="AB_hydrolase_fold"/>
</dbReference>
<keyword evidence="1" id="KW-0378">Hydrolase</keyword>
<evidence type="ECO:0000313" key="1">
    <source>
        <dbReference type="EMBL" id="MQW39668.1"/>
    </source>
</evidence>
<proteinExistence type="predicted"/>
<gene>
    <name evidence="1" type="ORF">GHI93_06940</name>
</gene>
<name>A0A7X2D0N1_9LACT</name>
<comment type="caution">
    <text evidence="1">The sequence shown here is derived from an EMBL/GenBank/DDBJ whole genome shotgun (WGS) entry which is preliminary data.</text>
</comment>
<protein>
    <submittedName>
        <fullName evidence="1">Alpha/beta hydrolase</fullName>
    </submittedName>
</protein>
<keyword evidence="2" id="KW-1185">Reference proteome</keyword>
<dbReference type="GO" id="GO:0016787">
    <property type="term" value="F:hydrolase activity"/>
    <property type="evidence" value="ECO:0007669"/>
    <property type="project" value="UniProtKB-KW"/>
</dbReference>
<reference evidence="1 2" key="1">
    <citation type="submission" date="2019-10" db="EMBL/GenBank/DDBJ databases">
        <authorList>
            <person name="Dong K."/>
        </authorList>
    </citation>
    <scope>NUCLEOTIDE SEQUENCE [LARGE SCALE GENOMIC DNA]</scope>
    <source>
        <strain evidence="1 2">DSM 28960</strain>
    </source>
</reference>
<accession>A0A7X2D0N1</accession>
<dbReference type="Proteomes" id="UP000439550">
    <property type="component" value="Unassembled WGS sequence"/>
</dbReference>
<dbReference type="OrthoDB" id="2157689at2"/>
<dbReference type="Pfam" id="PF06028">
    <property type="entry name" value="DUF915"/>
    <property type="match status" value="1"/>
</dbReference>
<dbReference type="SUPFAM" id="SSF53474">
    <property type="entry name" value="alpha/beta-Hydrolases"/>
    <property type="match status" value="1"/>
</dbReference>
<dbReference type="AlphaFoldDB" id="A0A7X2D0N1"/>
<dbReference type="InterPro" id="IPR010315">
    <property type="entry name" value="DUF915_hydro-like"/>
</dbReference>